<evidence type="ECO:0000313" key="1">
    <source>
        <dbReference type="EMBL" id="QHT26445.1"/>
    </source>
</evidence>
<protein>
    <submittedName>
        <fullName evidence="1">Uncharacterized protein</fullName>
    </submittedName>
</protein>
<proteinExistence type="predicted"/>
<accession>A0A6C0EGI4</accession>
<name>A0A6C0EGI4_9ZZZZ</name>
<sequence length="423" mass="47101">MNSYQADSVVEFSGNMVDNLNRLKITSYTPILDIKHVGGVKNDIYEVEEKEADSDCVYDDTHGASVILSLTDATDERKVRRGSRWFLNPEQGKPFVILISAIFNPDSANPTGVESRIGYADDGFYGIYFQHTGDDSDGSMAIVNQTLTGTITYEQADWNIDTLDGTGASNITGNFATIQTYFFELTWNNMLRLGLVINGKYITVHEISSQTDMTVLPTSCLRTFQSISCTTDFSGTAQLIHLSTCVLSEKGYSPKGTLVGVDNVESVVNVNSLIEKPILTLRHHEFVSFKGSIKPLTIHLFSSTPVNIIYKIYKYNSPLGNPIRGLTDDSFDRVITTYDGEYAFNSTGFDATYDWTKILLYQGVLQNYERVDLDEFYRDDMKICLGGDFSGMSDYLVITCKLPYGTVTGATVSAMIDWVEYPV</sequence>
<organism evidence="1">
    <name type="scientific">viral metagenome</name>
    <dbReference type="NCBI Taxonomy" id="1070528"/>
    <lineage>
        <taxon>unclassified sequences</taxon>
        <taxon>metagenomes</taxon>
        <taxon>organismal metagenomes</taxon>
    </lineage>
</organism>
<reference evidence="1" key="1">
    <citation type="journal article" date="2020" name="Nature">
        <title>Giant virus diversity and host interactions through global metagenomics.</title>
        <authorList>
            <person name="Schulz F."/>
            <person name="Roux S."/>
            <person name="Paez-Espino D."/>
            <person name="Jungbluth S."/>
            <person name="Walsh D.A."/>
            <person name="Denef V.J."/>
            <person name="McMahon K.D."/>
            <person name="Konstantinidis K.T."/>
            <person name="Eloe-Fadrosh E.A."/>
            <person name="Kyrpides N.C."/>
            <person name="Woyke T."/>
        </authorList>
    </citation>
    <scope>NUCLEOTIDE SEQUENCE</scope>
    <source>
        <strain evidence="1">GVMAG-M-3300023179-27</strain>
    </source>
</reference>
<dbReference type="EMBL" id="MN739790">
    <property type="protein sequence ID" value="QHT26445.1"/>
    <property type="molecule type" value="Genomic_DNA"/>
</dbReference>
<dbReference type="AlphaFoldDB" id="A0A6C0EGI4"/>